<reference evidence="2 3" key="1">
    <citation type="submission" date="2020-08" db="EMBL/GenBank/DDBJ databases">
        <title>A novel species.</title>
        <authorList>
            <person name="Gao J."/>
        </authorList>
    </citation>
    <scope>NUCLEOTIDE SEQUENCE [LARGE SCALE GENOMIC DNA]</scope>
    <source>
        <strain evidence="2 3">CRPJ-33</strain>
    </source>
</reference>
<dbReference type="SUPFAM" id="SSF47336">
    <property type="entry name" value="ACP-like"/>
    <property type="match status" value="1"/>
</dbReference>
<feature type="domain" description="Carrier" evidence="1">
    <location>
        <begin position="6"/>
        <end position="81"/>
    </location>
</feature>
<dbReference type="PROSITE" id="PS50075">
    <property type="entry name" value="CARRIER"/>
    <property type="match status" value="1"/>
</dbReference>
<dbReference type="RefSeq" id="WP_187741612.1">
    <property type="nucleotide sequence ID" value="NZ_CP060825.1"/>
</dbReference>
<organism evidence="2 3">
    <name type="scientific">Streptomyces genisteinicus</name>
    <dbReference type="NCBI Taxonomy" id="2768068"/>
    <lineage>
        <taxon>Bacteria</taxon>
        <taxon>Bacillati</taxon>
        <taxon>Actinomycetota</taxon>
        <taxon>Actinomycetes</taxon>
        <taxon>Kitasatosporales</taxon>
        <taxon>Streptomycetaceae</taxon>
        <taxon>Streptomyces</taxon>
    </lineage>
</organism>
<dbReference type="InterPro" id="IPR036736">
    <property type="entry name" value="ACP-like_sf"/>
</dbReference>
<dbReference type="Pfam" id="PF00550">
    <property type="entry name" value="PP-binding"/>
    <property type="match status" value="1"/>
</dbReference>
<name>A0A7H0HVB3_9ACTN</name>
<dbReference type="AlphaFoldDB" id="A0A7H0HVB3"/>
<proteinExistence type="predicted"/>
<keyword evidence="3" id="KW-1185">Reference proteome</keyword>
<dbReference type="InterPro" id="IPR009081">
    <property type="entry name" value="PP-bd_ACP"/>
</dbReference>
<dbReference type="Gene3D" id="1.10.1200.10">
    <property type="entry name" value="ACP-like"/>
    <property type="match status" value="1"/>
</dbReference>
<protein>
    <submittedName>
        <fullName evidence="2">Acyl carrier protein</fullName>
    </submittedName>
</protein>
<sequence length="85" mass="9350">MAATIAERQETIKEIVCDILEIDPEEVTGTSLFKEDHDADSLRAIEILASLEKEFGAVINQSELGRMVNLEGVYDVVAEAAGWKL</sequence>
<evidence type="ECO:0000259" key="1">
    <source>
        <dbReference type="PROSITE" id="PS50075"/>
    </source>
</evidence>
<dbReference type="Proteomes" id="UP000516230">
    <property type="component" value="Chromosome"/>
</dbReference>
<gene>
    <name evidence="2" type="ORF">IAG43_17215</name>
</gene>
<evidence type="ECO:0000313" key="3">
    <source>
        <dbReference type="Proteomes" id="UP000516230"/>
    </source>
</evidence>
<evidence type="ECO:0000313" key="2">
    <source>
        <dbReference type="EMBL" id="QNP64479.1"/>
    </source>
</evidence>
<dbReference type="KEGG" id="sgj:IAG43_17215"/>
<dbReference type="EMBL" id="CP060825">
    <property type="protein sequence ID" value="QNP64479.1"/>
    <property type="molecule type" value="Genomic_DNA"/>
</dbReference>
<accession>A0A7H0HVB3</accession>